<accession>A0A8R1ERF6</accession>
<dbReference type="Proteomes" id="UP000005237">
    <property type="component" value="Unassembled WGS sequence"/>
</dbReference>
<feature type="region of interest" description="Disordered" evidence="1">
    <location>
        <begin position="51"/>
        <end position="92"/>
    </location>
</feature>
<evidence type="ECO:0000256" key="1">
    <source>
        <dbReference type="SAM" id="MobiDB-lite"/>
    </source>
</evidence>
<organism evidence="2 3">
    <name type="scientific">Caenorhabditis japonica</name>
    <dbReference type="NCBI Taxonomy" id="281687"/>
    <lineage>
        <taxon>Eukaryota</taxon>
        <taxon>Metazoa</taxon>
        <taxon>Ecdysozoa</taxon>
        <taxon>Nematoda</taxon>
        <taxon>Chromadorea</taxon>
        <taxon>Rhabditida</taxon>
        <taxon>Rhabditina</taxon>
        <taxon>Rhabditomorpha</taxon>
        <taxon>Rhabditoidea</taxon>
        <taxon>Rhabditidae</taxon>
        <taxon>Peloderinae</taxon>
        <taxon>Caenorhabditis</taxon>
    </lineage>
</organism>
<sequence>MTSFEMSRSRGICCKPGTVFPINSFSALGRFETRTIRKFRQISAKDKNFVESFTGSPRGRGGPPRGANFTPRGNNMRGGPPGPMRGTPWQRY</sequence>
<evidence type="ECO:0000313" key="3">
    <source>
        <dbReference type="Proteomes" id="UP000005237"/>
    </source>
</evidence>
<reference evidence="3" key="1">
    <citation type="submission" date="2010-08" db="EMBL/GenBank/DDBJ databases">
        <authorList>
            <consortium name="Caenorhabditis japonica Sequencing Consortium"/>
            <person name="Wilson R.K."/>
        </authorList>
    </citation>
    <scope>NUCLEOTIDE SEQUENCE [LARGE SCALE GENOMIC DNA]</scope>
    <source>
        <strain evidence="3">DF5081</strain>
    </source>
</reference>
<proteinExistence type="predicted"/>
<reference evidence="2" key="2">
    <citation type="submission" date="2022-06" db="UniProtKB">
        <authorList>
            <consortium name="EnsemblMetazoa"/>
        </authorList>
    </citation>
    <scope>IDENTIFICATION</scope>
    <source>
        <strain evidence="2">DF5081</strain>
    </source>
</reference>
<keyword evidence="3" id="KW-1185">Reference proteome</keyword>
<dbReference type="EnsemblMetazoa" id="CJA41058.1">
    <property type="protein sequence ID" value="CJA41058.1"/>
    <property type="gene ID" value="WBGene00216906"/>
</dbReference>
<evidence type="ECO:0000313" key="2">
    <source>
        <dbReference type="EnsemblMetazoa" id="CJA41058.1"/>
    </source>
</evidence>
<name>A0A8R1ERF6_CAEJA</name>
<protein>
    <submittedName>
        <fullName evidence="2">Uncharacterized protein</fullName>
    </submittedName>
</protein>
<feature type="compositionally biased region" description="Low complexity" evidence="1">
    <location>
        <begin position="70"/>
        <end position="92"/>
    </location>
</feature>
<dbReference type="AlphaFoldDB" id="A0A8R1ERF6"/>